<proteinExistence type="predicted"/>
<accession>A0A6A5YGH9</accession>
<organism evidence="1 2">
    <name type="scientific">Lophiotrema nucula</name>
    <dbReference type="NCBI Taxonomy" id="690887"/>
    <lineage>
        <taxon>Eukaryota</taxon>
        <taxon>Fungi</taxon>
        <taxon>Dikarya</taxon>
        <taxon>Ascomycota</taxon>
        <taxon>Pezizomycotina</taxon>
        <taxon>Dothideomycetes</taxon>
        <taxon>Pleosporomycetidae</taxon>
        <taxon>Pleosporales</taxon>
        <taxon>Lophiotremataceae</taxon>
        <taxon>Lophiotrema</taxon>
    </lineage>
</organism>
<gene>
    <name evidence="1" type="ORF">BDV96DRAFT_591546</name>
</gene>
<evidence type="ECO:0000313" key="2">
    <source>
        <dbReference type="Proteomes" id="UP000799770"/>
    </source>
</evidence>
<name>A0A6A5YGH9_9PLEO</name>
<evidence type="ECO:0000313" key="1">
    <source>
        <dbReference type="EMBL" id="KAF2106030.1"/>
    </source>
</evidence>
<protein>
    <submittedName>
        <fullName evidence="1">Uncharacterized protein</fullName>
    </submittedName>
</protein>
<reference evidence="1" key="1">
    <citation type="journal article" date="2020" name="Stud. Mycol.">
        <title>101 Dothideomycetes genomes: a test case for predicting lifestyles and emergence of pathogens.</title>
        <authorList>
            <person name="Haridas S."/>
            <person name="Albert R."/>
            <person name="Binder M."/>
            <person name="Bloem J."/>
            <person name="Labutti K."/>
            <person name="Salamov A."/>
            <person name="Andreopoulos B."/>
            <person name="Baker S."/>
            <person name="Barry K."/>
            <person name="Bills G."/>
            <person name="Bluhm B."/>
            <person name="Cannon C."/>
            <person name="Castanera R."/>
            <person name="Culley D."/>
            <person name="Daum C."/>
            <person name="Ezra D."/>
            <person name="Gonzalez J."/>
            <person name="Henrissat B."/>
            <person name="Kuo A."/>
            <person name="Liang C."/>
            <person name="Lipzen A."/>
            <person name="Lutzoni F."/>
            <person name="Magnuson J."/>
            <person name="Mondo S."/>
            <person name="Nolan M."/>
            <person name="Ohm R."/>
            <person name="Pangilinan J."/>
            <person name="Park H.-J."/>
            <person name="Ramirez L."/>
            <person name="Alfaro M."/>
            <person name="Sun H."/>
            <person name="Tritt A."/>
            <person name="Yoshinaga Y."/>
            <person name="Zwiers L.-H."/>
            <person name="Turgeon B."/>
            <person name="Goodwin S."/>
            <person name="Spatafora J."/>
            <person name="Crous P."/>
            <person name="Grigoriev I."/>
        </authorList>
    </citation>
    <scope>NUCLEOTIDE SEQUENCE</scope>
    <source>
        <strain evidence="1">CBS 627.86</strain>
    </source>
</reference>
<dbReference type="Proteomes" id="UP000799770">
    <property type="component" value="Unassembled WGS sequence"/>
</dbReference>
<dbReference type="AlphaFoldDB" id="A0A6A5YGH9"/>
<dbReference type="EMBL" id="ML977367">
    <property type="protein sequence ID" value="KAF2106030.1"/>
    <property type="molecule type" value="Genomic_DNA"/>
</dbReference>
<sequence length="172" mass="19410">MLLQLRQKDGTINGYGCSVDNAGNHPVQCEWRVLQHHDRITAIDESGETTTYEKYDIVDVLYNTGEKTNWETGKALLLELCQDPGCLARTYFVFIWVYELGDVAARLLKGKRYIASNQFDVLRVDRFRAVQSAEVRVNMRTDAILDCGTKSKSVIKLSTLTQGCIAQALRTS</sequence>
<keyword evidence="2" id="KW-1185">Reference proteome</keyword>